<dbReference type="STRING" id="1754190.A0A1Y2AXB1"/>
<dbReference type="Pfam" id="PF00176">
    <property type="entry name" value="SNF2-rel_dom"/>
    <property type="match status" value="1"/>
</dbReference>
<dbReference type="EMBL" id="MCOG01000201">
    <property type="protein sequence ID" value="ORY26535.1"/>
    <property type="molecule type" value="Genomic_DNA"/>
</dbReference>
<dbReference type="PROSITE" id="PS51194">
    <property type="entry name" value="HELICASE_CTER"/>
    <property type="match status" value="1"/>
</dbReference>
<dbReference type="CDD" id="cd18793">
    <property type="entry name" value="SF2_C_SNF"/>
    <property type="match status" value="1"/>
</dbReference>
<evidence type="ECO:0000256" key="6">
    <source>
        <dbReference type="ARBA" id="ARBA00022840"/>
    </source>
</evidence>
<organism evidence="11 12">
    <name type="scientific">Neocallimastix californiae</name>
    <dbReference type="NCBI Taxonomy" id="1754190"/>
    <lineage>
        <taxon>Eukaryota</taxon>
        <taxon>Fungi</taxon>
        <taxon>Fungi incertae sedis</taxon>
        <taxon>Chytridiomycota</taxon>
        <taxon>Chytridiomycota incertae sedis</taxon>
        <taxon>Neocallimastigomycetes</taxon>
        <taxon>Neocallimastigales</taxon>
        <taxon>Neocallimastigaceae</taxon>
        <taxon>Neocallimastix</taxon>
    </lineage>
</organism>
<keyword evidence="5" id="KW-0862">Zinc</keyword>
<dbReference type="GO" id="GO:0008270">
    <property type="term" value="F:zinc ion binding"/>
    <property type="evidence" value="ECO:0007669"/>
    <property type="project" value="UniProtKB-KW"/>
</dbReference>
<evidence type="ECO:0000313" key="12">
    <source>
        <dbReference type="Proteomes" id="UP000193920"/>
    </source>
</evidence>
<dbReference type="GO" id="GO:0031297">
    <property type="term" value="P:replication fork processing"/>
    <property type="evidence" value="ECO:0007669"/>
    <property type="project" value="TreeGrafter"/>
</dbReference>
<dbReference type="InterPro" id="IPR001650">
    <property type="entry name" value="Helicase_C-like"/>
</dbReference>
<keyword evidence="2" id="KW-0547">Nucleotide-binding</keyword>
<dbReference type="Gene3D" id="3.40.50.300">
    <property type="entry name" value="P-loop containing nucleotide triphosphate hydrolases"/>
    <property type="match status" value="1"/>
</dbReference>
<protein>
    <submittedName>
        <fullName evidence="11">p-loop containing nucleoside triphosphate hydrolase protein</fullName>
    </submittedName>
</protein>
<keyword evidence="12" id="KW-1185">Reference proteome</keyword>
<dbReference type="AlphaFoldDB" id="A0A1Y2AXB1"/>
<dbReference type="PANTHER" id="PTHR45766:SF6">
    <property type="entry name" value="SWI_SNF-RELATED MATRIX-ASSOCIATED ACTIN-DEPENDENT REGULATOR OF CHROMATIN SUBFAMILY A-LIKE PROTEIN 1"/>
    <property type="match status" value="1"/>
</dbReference>
<keyword evidence="1" id="KW-0479">Metal-binding</keyword>
<evidence type="ECO:0000256" key="4">
    <source>
        <dbReference type="ARBA" id="ARBA00022801"/>
    </source>
</evidence>
<evidence type="ECO:0000256" key="2">
    <source>
        <dbReference type="ARBA" id="ARBA00022741"/>
    </source>
</evidence>
<dbReference type="GO" id="GO:0016787">
    <property type="term" value="F:hydrolase activity"/>
    <property type="evidence" value="ECO:0007669"/>
    <property type="project" value="UniProtKB-KW"/>
</dbReference>
<name>A0A1Y2AXB1_9FUNG</name>
<dbReference type="InterPro" id="IPR049730">
    <property type="entry name" value="SNF2/RAD54-like_C"/>
</dbReference>
<reference evidence="11 12" key="1">
    <citation type="submission" date="2016-08" db="EMBL/GenBank/DDBJ databases">
        <title>A Parts List for Fungal Cellulosomes Revealed by Comparative Genomics.</title>
        <authorList>
            <consortium name="DOE Joint Genome Institute"/>
            <person name="Haitjema C.H."/>
            <person name="Gilmore S.P."/>
            <person name="Henske J.K."/>
            <person name="Solomon K.V."/>
            <person name="De Groot R."/>
            <person name="Kuo A."/>
            <person name="Mondo S.J."/>
            <person name="Salamov A.A."/>
            <person name="Labutti K."/>
            <person name="Zhao Z."/>
            <person name="Chiniquy J."/>
            <person name="Barry K."/>
            <person name="Brewer H.M."/>
            <person name="Purvine S.O."/>
            <person name="Wright A.T."/>
            <person name="Boxma B."/>
            <person name="Van Alen T."/>
            <person name="Hackstein J.H."/>
            <person name="Baker S.E."/>
            <person name="Grigoriev I.V."/>
            <person name="O'Malley M.A."/>
        </authorList>
    </citation>
    <scope>NUCLEOTIDE SEQUENCE [LARGE SCALE GENOMIC DNA]</scope>
    <source>
        <strain evidence="11 12">G1</strain>
    </source>
</reference>
<evidence type="ECO:0000256" key="1">
    <source>
        <dbReference type="ARBA" id="ARBA00022723"/>
    </source>
</evidence>
<dbReference type="Proteomes" id="UP000193920">
    <property type="component" value="Unassembled WGS sequence"/>
</dbReference>
<dbReference type="Gene3D" id="3.40.50.10810">
    <property type="entry name" value="Tandem AAA-ATPase domain"/>
    <property type="match status" value="1"/>
</dbReference>
<evidence type="ECO:0000259" key="10">
    <source>
        <dbReference type="PROSITE" id="PS51999"/>
    </source>
</evidence>
<dbReference type="CDD" id="cd18010">
    <property type="entry name" value="DEXHc_HARP_SMARCAL1"/>
    <property type="match status" value="1"/>
</dbReference>
<feature type="domain" description="Helicase C-terminal" evidence="9">
    <location>
        <begin position="433"/>
        <end position="583"/>
    </location>
</feature>
<evidence type="ECO:0000256" key="7">
    <source>
        <dbReference type="PROSITE-ProRule" id="PRU01343"/>
    </source>
</evidence>
<dbReference type="Pfam" id="PF00271">
    <property type="entry name" value="Helicase_C"/>
    <property type="match status" value="1"/>
</dbReference>
<keyword evidence="4 11" id="KW-0378">Hydrolase</keyword>
<evidence type="ECO:0000256" key="5">
    <source>
        <dbReference type="ARBA" id="ARBA00022833"/>
    </source>
</evidence>
<feature type="domain" description="Helicase ATP-binding" evidence="8">
    <location>
        <begin position="151"/>
        <end position="309"/>
    </location>
</feature>
<evidence type="ECO:0000259" key="8">
    <source>
        <dbReference type="PROSITE" id="PS51192"/>
    </source>
</evidence>
<evidence type="ECO:0000256" key="3">
    <source>
        <dbReference type="ARBA" id="ARBA00022771"/>
    </source>
</evidence>
<comment type="caution">
    <text evidence="11">The sequence shown here is derived from an EMBL/GenBank/DDBJ whole genome shotgun (WGS) entry which is preliminary data.</text>
</comment>
<dbReference type="InterPro" id="IPR010666">
    <property type="entry name" value="Znf_GRF"/>
</dbReference>
<dbReference type="SUPFAM" id="SSF52540">
    <property type="entry name" value="P-loop containing nucleoside triphosphate hydrolases"/>
    <property type="match status" value="2"/>
</dbReference>
<sequence>MTVVKCKCNSVPQHYKTQKQGPNFGRWFYTCRKFHVARTNIPKIQLYFSSMEQAHYSQQELCWVVPLENYRTVLTDAKNGKIIPGSTVKVEEIPDFVLNAFNNKYPLHHFNNNNNNNSNEDKNKNIAKLMEEKIPKNLLSKLMRFQYLGVREAILKNGRVFLCDEMGLGKTIQALAICSYYKSDWPCLVLCPSSLRLTWAAEIQKWLNIEEEYVQVIFSTKDIIRPSSQIVIINYDLVSRGNMIEQIQKARFNFVIADESHYLKNRDAKRTQLICPFIKNSKYALLLTGTPALSRPIELYTQLNALIPRVISNPVQFGKRFCDAKETKFGWDFTGSSNLSELRLLLEKTVMIRRLKKDVLLELPPKIRQRIIIDIPKTKLKTLENLLKESREIGKTLNESKFIPEKELNGLDLKSKSILIKLYLESSKIKLQPVNEYIAELYSNSDKKMIIFAHHQNLIQGMAEFVKTKLKAKYIRIDGSTKNSSRQDLCDTFQDDPEVRIAILAITAAGVGLTLNKADVVIFTELFWNPAQLLQGEDRAHRIGREGSVDVKYLYADGTIDEIQWPLLQKKLDVVGASIDDLSEFSFNKNATKGKTKQLWEKPCAFDVVEEGEVEMERKKILCDHHLIDNLLVMYIIRL</sequence>
<dbReference type="PROSITE" id="PS51192">
    <property type="entry name" value="HELICASE_ATP_BIND_1"/>
    <property type="match status" value="1"/>
</dbReference>
<evidence type="ECO:0000259" key="9">
    <source>
        <dbReference type="PROSITE" id="PS51194"/>
    </source>
</evidence>
<gene>
    <name evidence="11" type="ORF">LY90DRAFT_513746</name>
</gene>
<proteinExistence type="predicted"/>
<accession>A0A1Y2AXB1</accession>
<dbReference type="InterPro" id="IPR014001">
    <property type="entry name" value="Helicase_ATP-bd"/>
</dbReference>
<feature type="domain" description="GRF-type" evidence="10">
    <location>
        <begin position="6"/>
        <end position="54"/>
    </location>
</feature>
<dbReference type="PANTHER" id="PTHR45766">
    <property type="entry name" value="DNA ANNEALING HELICASE AND ENDONUCLEASE ZRANB3 FAMILY MEMBER"/>
    <property type="match status" value="1"/>
</dbReference>
<dbReference type="SMART" id="SM00490">
    <property type="entry name" value="HELICc"/>
    <property type="match status" value="1"/>
</dbReference>
<dbReference type="GO" id="GO:0006281">
    <property type="term" value="P:DNA repair"/>
    <property type="evidence" value="ECO:0007669"/>
    <property type="project" value="TreeGrafter"/>
</dbReference>
<dbReference type="GO" id="GO:0043596">
    <property type="term" value="C:nuclear replication fork"/>
    <property type="evidence" value="ECO:0007669"/>
    <property type="project" value="TreeGrafter"/>
</dbReference>
<dbReference type="OrthoDB" id="448448at2759"/>
<keyword evidence="3 7" id="KW-0863">Zinc-finger</keyword>
<evidence type="ECO:0000313" key="11">
    <source>
        <dbReference type="EMBL" id="ORY26535.1"/>
    </source>
</evidence>
<dbReference type="PROSITE" id="PS51999">
    <property type="entry name" value="ZF_GRF"/>
    <property type="match status" value="1"/>
</dbReference>
<keyword evidence="6" id="KW-0067">ATP-binding</keyword>
<dbReference type="InterPro" id="IPR000330">
    <property type="entry name" value="SNF2_N"/>
</dbReference>
<dbReference type="InterPro" id="IPR027417">
    <property type="entry name" value="P-loop_NTPase"/>
</dbReference>
<dbReference type="InterPro" id="IPR038718">
    <property type="entry name" value="SNF2-like_sf"/>
</dbReference>
<dbReference type="GO" id="GO:0005524">
    <property type="term" value="F:ATP binding"/>
    <property type="evidence" value="ECO:0007669"/>
    <property type="project" value="InterPro"/>
</dbReference>
<dbReference type="SMART" id="SM00487">
    <property type="entry name" value="DEXDc"/>
    <property type="match status" value="1"/>
</dbReference>